<dbReference type="FunCoup" id="A0A7M7RCQ7">
    <property type="interactions" value="1809"/>
</dbReference>
<evidence type="ECO:0000256" key="5">
    <source>
        <dbReference type="ARBA" id="ARBA00039112"/>
    </source>
</evidence>
<dbReference type="KEGG" id="spu:579562"/>
<feature type="binding site" evidence="11">
    <location>
        <position position="77"/>
    </location>
    <ligand>
        <name>S-adenosyl-L-methionine</name>
        <dbReference type="ChEBI" id="CHEBI:59789"/>
    </ligand>
</feature>
<dbReference type="Pfam" id="PF05891">
    <property type="entry name" value="Methyltransf_PK"/>
    <property type="match status" value="1"/>
</dbReference>
<comment type="catalytic activity">
    <reaction evidence="9">
        <text>N-terminal L-prolyl-L-prolyl-L-lysyl-[protein] + 2 S-adenosyl-L-methionine = N-terminal N,N-dimethyl-L-prolyl-L-prolyl-L-lysyl-[protein] + 2 S-adenosyl-L-homocysteine + 2 H(+)</text>
        <dbReference type="Rhea" id="RHEA:54736"/>
        <dbReference type="Rhea" id="RHEA-COMP:13787"/>
        <dbReference type="Rhea" id="RHEA-COMP:13974"/>
        <dbReference type="ChEBI" id="CHEBI:15378"/>
        <dbReference type="ChEBI" id="CHEBI:57856"/>
        <dbReference type="ChEBI" id="CHEBI:59789"/>
        <dbReference type="ChEBI" id="CHEBI:138059"/>
        <dbReference type="ChEBI" id="CHEBI:138318"/>
        <dbReference type="EC" id="2.1.1.244"/>
    </reaction>
</comment>
<evidence type="ECO:0000313" key="13">
    <source>
        <dbReference type="Proteomes" id="UP000007110"/>
    </source>
</evidence>
<evidence type="ECO:0000256" key="10">
    <source>
        <dbReference type="ARBA" id="ARBA00048167"/>
    </source>
</evidence>
<evidence type="ECO:0000256" key="2">
    <source>
        <dbReference type="ARBA" id="ARBA00022603"/>
    </source>
</evidence>
<dbReference type="PANTHER" id="PTHR12753:SF0">
    <property type="entry name" value="ALPHA N-TERMINAL PROTEIN METHYLTRANSFERASE 1"/>
    <property type="match status" value="1"/>
</dbReference>
<dbReference type="EnsemblMetazoa" id="XM_779672">
    <property type="protein sequence ID" value="XP_784765"/>
    <property type="gene ID" value="LOC579562"/>
</dbReference>
<comment type="catalytic activity">
    <reaction evidence="8">
        <text>N-terminal L-seryl-L-prolyl-L-lysyl-[protein] + 3 S-adenosyl-L-methionine = N-terminal N,N,N-trimethyl-L-seryl-L-prolyl-L-lysyl-[protein] + 3 S-adenosyl-L-homocysteine + 3 H(+)</text>
        <dbReference type="Rhea" id="RHEA:54724"/>
        <dbReference type="Rhea" id="RHEA-COMP:13789"/>
        <dbReference type="Rhea" id="RHEA-COMP:13973"/>
        <dbReference type="ChEBI" id="CHEBI:15378"/>
        <dbReference type="ChEBI" id="CHEBI:57856"/>
        <dbReference type="ChEBI" id="CHEBI:59789"/>
        <dbReference type="ChEBI" id="CHEBI:138061"/>
        <dbReference type="ChEBI" id="CHEBI:138317"/>
        <dbReference type="EC" id="2.1.1.244"/>
    </reaction>
</comment>
<feature type="binding site" evidence="11">
    <location>
        <position position="72"/>
    </location>
    <ligand>
        <name>S-adenosyl-L-methionine</name>
        <dbReference type="ChEBI" id="CHEBI:59789"/>
    </ligand>
</feature>
<evidence type="ECO:0000256" key="7">
    <source>
        <dbReference type="ARBA" id="ARBA00043129"/>
    </source>
</evidence>
<dbReference type="PANTHER" id="PTHR12753">
    <property type="entry name" value="AD-003 - RELATED"/>
    <property type="match status" value="1"/>
</dbReference>
<dbReference type="OMA" id="PVRMYCL"/>
<dbReference type="GeneID" id="579562"/>
<dbReference type="SUPFAM" id="SSF53335">
    <property type="entry name" value="S-adenosyl-L-methionine-dependent methyltransferases"/>
    <property type="match status" value="1"/>
</dbReference>
<dbReference type="InterPro" id="IPR029063">
    <property type="entry name" value="SAM-dependent_MTases_sf"/>
</dbReference>
<feature type="binding site" evidence="11">
    <location>
        <position position="138"/>
    </location>
    <ligand>
        <name>S-adenosyl-L-methionine</name>
        <dbReference type="ChEBI" id="CHEBI:59789"/>
    </ligand>
</feature>
<evidence type="ECO:0000256" key="6">
    <source>
        <dbReference type="ARBA" id="ARBA00039449"/>
    </source>
</evidence>
<keyword evidence="13" id="KW-1185">Reference proteome</keyword>
<dbReference type="GO" id="GO:0032259">
    <property type="term" value="P:methylation"/>
    <property type="evidence" value="ECO:0007669"/>
    <property type="project" value="UniProtKB-KW"/>
</dbReference>
<organism evidence="12 13">
    <name type="scientific">Strongylocentrotus purpuratus</name>
    <name type="common">Purple sea urchin</name>
    <dbReference type="NCBI Taxonomy" id="7668"/>
    <lineage>
        <taxon>Eukaryota</taxon>
        <taxon>Metazoa</taxon>
        <taxon>Echinodermata</taxon>
        <taxon>Eleutherozoa</taxon>
        <taxon>Echinozoa</taxon>
        <taxon>Echinoidea</taxon>
        <taxon>Euechinoidea</taxon>
        <taxon>Echinacea</taxon>
        <taxon>Camarodonta</taxon>
        <taxon>Echinidea</taxon>
        <taxon>Strongylocentrotidae</taxon>
        <taxon>Strongylocentrotus</taxon>
    </lineage>
</organism>
<comment type="similarity">
    <text evidence="1">Belongs to the methyltransferase superfamily. NTM1 family.</text>
</comment>
<dbReference type="Proteomes" id="UP000007110">
    <property type="component" value="Unassembled WGS sequence"/>
</dbReference>
<evidence type="ECO:0000256" key="1">
    <source>
        <dbReference type="ARBA" id="ARBA00009059"/>
    </source>
</evidence>
<proteinExistence type="inferred from homology"/>
<dbReference type="InParanoid" id="A0A7M7RCQ7"/>
<dbReference type="CDD" id="cd02440">
    <property type="entry name" value="AdoMet_MTases"/>
    <property type="match status" value="1"/>
</dbReference>
<feature type="binding site" evidence="11">
    <location>
        <begin position="122"/>
        <end position="123"/>
    </location>
    <ligand>
        <name>S-adenosyl-L-methionine</name>
        <dbReference type="ChEBI" id="CHEBI:59789"/>
    </ligand>
</feature>
<dbReference type="GO" id="GO:0005737">
    <property type="term" value="C:cytoplasm"/>
    <property type="evidence" value="ECO:0000318"/>
    <property type="project" value="GO_Central"/>
</dbReference>
<dbReference type="FunFam" id="3.40.50.150:FF:000025">
    <property type="entry name" value="N-terminal Xaa-Pro-Lys N-methyltransferase 1"/>
    <property type="match status" value="1"/>
</dbReference>
<dbReference type="OrthoDB" id="1298661at2759"/>
<comment type="catalytic activity">
    <reaction evidence="10">
        <text>N-terminal L-alanyl-L-prolyl-L-lysyl-[protein] + 3 S-adenosyl-L-methionine = N-terminal N,N,N-trimethyl-L-alanyl-L-prolyl-L-lysyl-[protein] + 3 S-adenosyl-L-homocysteine + 3 H(+)</text>
        <dbReference type="Rhea" id="RHEA:54712"/>
        <dbReference type="Rhea" id="RHEA-COMP:13785"/>
        <dbReference type="Rhea" id="RHEA-COMP:13971"/>
        <dbReference type="ChEBI" id="CHEBI:15378"/>
        <dbReference type="ChEBI" id="CHEBI:57856"/>
        <dbReference type="ChEBI" id="CHEBI:59789"/>
        <dbReference type="ChEBI" id="CHEBI:138057"/>
        <dbReference type="ChEBI" id="CHEBI:138315"/>
        <dbReference type="EC" id="2.1.1.244"/>
    </reaction>
</comment>
<dbReference type="RefSeq" id="XP_784765.2">
    <property type="nucleotide sequence ID" value="XM_779672.5"/>
</dbReference>
<name>A0A7M7RCQ7_STRPU</name>
<dbReference type="AlphaFoldDB" id="A0A7M7RCQ7"/>
<evidence type="ECO:0000313" key="12">
    <source>
        <dbReference type="EnsemblMetazoa" id="XP_784765"/>
    </source>
</evidence>
<reference evidence="13" key="1">
    <citation type="submission" date="2015-02" db="EMBL/GenBank/DDBJ databases">
        <title>Genome sequencing for Strongylocentrotus purpuratus.</title>
        <authorList>
            <person name="Murali S."/>
            <person name="Liu Y."/>
            <person name="Vee V."/>
            <person name="English A."/>
            <person name="Wang M."/>
            <person name="Skinner E."/>
            <person name="Han Y."/>
            <person name="Muzny D.M."/>
            <person name="Worley K.C."/>
            <person name="Gibbs R.A."/>
        </authorList>
    </citation>
    <scope>NUCLEOTIDE SEQUENCE</scope>
</reference>
<keyword evidence="3" id="KW-0808">Transferase</keyword>
<dbReference type="GO" id="GO:0071885">
    <property type="term" value="F:N-terminal protein N-methyltransferase activity"/>
    <property type="evidence" value="ECO:0000318"/>
    <property type="project" value="GO_Central"/>
</dbReference>
<keyword evidence="4 11" id="KW-0949">S-adenosyl-L-methionine</keyword>
<protein>
    <recommendedName>
        <fullName evidence="6">Alpha N-terminal protein methyltransferase 1</fullName>
        <ecNumber evidence="5">2.1.1.244</ecNumber>
    </recommendedName>
    <alternativeName>
        <fullName evidence="7">X-Pro-Lys N-terminal protein methyltransferase 1</fullName>
    </alternativeName>
</protein>
<evidence type="ECO:0000256" key="11">
    <source>
        <dbReference type="PIRSR" id="PIRSR016958-1"/>
    </source>
</evidence>
<dbReference type="PIRSF" id="PIRSF016958">
    <property type="entry name" value="DUF858_MeTrfase_lik"/>
    <property type="match status" value="1"/>
</dbReference>
<reference evidence="12" key="2">
    <citation type="submission" date="2021-01" db="UniProtKB">
        <authorList>
            <consortium name="EnsemblMetazoa"/>
        </authorList>
    </citation>
    <scope>IDENTIFICATION</scope>
</reference>
<dbReference type="Gene3D" id="3.40.50.150">
    <property type="entry name" value="Vaccinia Virus protein VP39"/>
    <property type="match status" value="1"/>
</dbReference>
<accession>A0A7M7RCQ7</accession>
<evidence type="ECO:0000256" key="4">
    <source>
        <dbReference type="ARBA" id="ARBA00022691"/>
    </source>
</evidence>
<keyword evidence="2" id="KW-0489">Methyltransferase</keyword>
<evidence type="ECO:0000256" key="3">
    <source>
        <dbReference type="ARBA" id="ARBA00022679"/>
    </source>
</evidence>
<evidence type="ECO:0000256" key="8">
    <source>
        <dbReference type="ARBA" id="ARBA00047306"/>
    </source>
</evidence>
<dbReference type="EC" id="2.1.1.244" evidence="5"/>
<evidence type="ECO:0000256" key="9">
    <source>
        <dbReference type="ARBA" id="ARBA00047885"/>
    </source>
</evidence>
<feature type="binding site" evidence="11">
    <location>
        <begin position="94"/>
        <end position="96"/>
    </location>
    <ligand>
        <name>S-adenosyl-L-methionine</name>
        <dbReference type="ChEBI" id="CHEBI:59789"/>
    </ligand>
</feature>
<sequence length="226" mass="25719">MERPAVDQMTKESFYNDAKDYWKDIPATVDGMLGGFGQISGEDINGSLEFLKPFLTCAWAERVGSNRALDCGCGIGRITKHLLLPLFQHVDMVEQTQKFLDEAKQFIGEEASRVERMICRGLQEFTPQPEHYDVIWCQWVLGHLTDEHMVHFLKRARTGLTETGMICVKENIAKKGVVFDDQDSSVTRSNPQLKKIFALAGLTIVKETVQKRFPLGLFTVRMYALR</sequence>
<dbReference type="InterPro" id="IPR008576">
    <property type="entry name" value="MeTrfase_NTM1"/>
</dbReference>